<name>A0AAE9S7K4_ACIPI</name>
<organism evidence="1 2">
    <name type="scientific">Acinetobacter pittii</name>
    <name type="common">Acinetobacter genomosp. 3</name>
    <dbReference type="NCBI Taxonomy" id="48296"/>
    <lineage>
        <taxon>Bacteria</taxon>
        <taxon>Pseudomonadati</taxon>
        <taxon>Pseudomonadota</taxon>
        <taxon>Gammaproteobacteria</taxon>
        <taxon>Moraxellales</taxon>
        <taxon>Moraxellaceae</taxon>
        <taxon>Acinetobacter</taxon>
        <taxon>Acinetobacter calcoaceticus/baumannii complex</taxon>
    </lineage>
</organism>
<dbReference type="EMBL" id="CP095407">
    <property type="protein sequence ID" value="USU93219.1"/>
    <property type="molecule type" value="Genomic_DNA"/>
</dbReference>
<dbReference type="RefSeq" id="WP_002048330.1">
    <property type="nucleotide sequence ID" value="NZ_BBTX01000006.1"/>
</dbReference>
<proteinExistence type="predicted"/>
<dbReference type="Proteomes" id="UP001055514">
    <property type="component" value="Chromosome"/>
</dbReference>
<gene>
    <name evidence="1" type="ORF">MWH18_12695</name>
</gene>
<reference evidence="1" key="1">
    <citation type="submission" date="2022-04" db="EMBL/GenBank/DDBJ databases">
        <title>Emergence of ST220 Acinetobacter pittii strain in bloodstream infection, which co-producing chromosomal NDM-1 and OXA-820 carbapenemases.</title>
        <authorList>
            <person name="Tian C."/>
            <person name="Xing M."/>
            <person name="Fu L."/>
            <person name="Xia D."/>
        </authorList>
    </citation>
    <scope>NUCLEOTIDE SEQUENCE</scope>
    <source>
        <strain evidence="1">TCM</strain>
    </source>
</reference>
<dbReference type="Pfam" id="PF20131">
    <property type="entry name" value="MC3"/>
    <property type="match status" value="1"/>
</dbReference>
<dbReference type="AlphaFoldDB" id="A0AAE9S7K4"/>
<protein>
    <submittedName>
        <fullName evidence="1">DUF6521 family protein</fullName>
    </submittedName>
</protein>
<dbReference type="InterPro" id="IPR045390">
    <property type="entry name" value="ABC-3C_MC3"/>
</dbReference>
<evidence type="ECO:0000313" key="2">
    <source>
        <dbReference type="Proteomes" id="UP001055514"/>
    </source>
</evidence>
<sequence length="156" mass="17971">MKTSEDNNYRIFWDGYNNIGIGAVALATVMNEVKSLSISKSLLILPLVIHQPTLQLLSHKRTTFKGSASFVSTYPRLLTNFNRRYFSTLPLTLNSIQILINLNYLEFNENIELRNILDIDKEFGERAIKISKAANKISELLQESEEELYLNFRVKL</sequence>
<evidence type="ECO:0000313" key="1">
    <source>
        <dbReference type="EMBL" id="USU93219.1"/>
    </source>
</evidence>
<accession>A0AAE9S7K4</accession>